<accession>A0A0S2FE82</accession>
<feature type="transmembrane region" description="Helical" evidence="2">
    <location>
        <begin position="281"/>
        <end position="302"/>
    </location>
</feature>
<dbReference type="eggNOG" id="COG2311">
    <property type="taxonomic scope" value="Bacteria"/>
</dbReference>
<keyword evidence="2" id="KW-0472">Membrane</keyword>
<feature type="transmembrane region" description="Helical" evidence="2">
    <location>
        <begin position="129"/>
        <end position="147"/>
    </location>
</feature>
<gene>
    <name evidence="4" type="ORF">LA76x_3723</name>
</gene>
<dbReference type="Proteomes" id="UP000060787">
    <property type="component" value="Chromosome"/>
</dbReference>
<dbReference type="KEGG" id="lab:LA76x_3723"/>
<feature type="region of interest" description="Disordered" evidence="1">
    <location>
        <begin position="1"/>
        <end position="25"/>
    </location>
</feature>
<sequence length="436" mass="46721">MAGPVAGNSAGKRRSATVPTDDSESMSASAAASGLAPIPVHERLLALDALRGLALLGIFLSNAEMFNRPLADISDGIDAHLRGLDHAASALVYVLIRSKFWTLFSLLFGMSFAVMFERSRQAGRDFRPLYLRRSVGLLIIGLIHAWLIWAGDILVTYALAAFGLFAMRSLSPGALWRIGLSLYLSVLGFFLMIAALLAIPGVAQSTPADAAADRAARAAEIAAYAHGDYAQATAQRLAFFADGAMSGWFSMVPMVLGLFLIGAWFVRSGALADPAAHRRRLRALIGFGVPAGAAITGLSLFIDSSPAFTPVSAASVAASTLHMLGALPLAMALIAWVVLVVHGGARWPLRFAPAGRMALSNYLAQSLIGTLAFYGYGFGLWGRVPLAALIAAAFAVFALQMLLSALWLRHYRFGPVEWLWRAFTYWRLPPMRIRVS</sequence>
<name>A0A0S2FE82_LYSAN</name>
<dbReference type="PANTHER" id="PTHR30590:SF2">
    <property type="entry name" value="INNER MEMBRANE PROTEIN"/>
    <property type="match status" value="1"/>
</dbReference>
<feature type="transmembrane region" description="Helical" evidence="2">
    <location>
        <begin position="362"/>
        <end position="381"/>
    </location>
</feature>
<reference evidence="4 5" key="1">
    <citation type="journal article" date="2015" name="BMC Genomics">
        <title>Comparative genomics and metabolic profiling of the genus Lysobacter.</title>
        <authorList>
            <person name="de Bruijn I."/>
            <person name="Cheng X."/>
            <person name="de Jager V."/>
            <person name="Exposito R.G."/>
            <person name="Watrous J."/>
            <person name="Patel N."/>
            <person name="Postma J."/>
            <person name="Dorrestein P.C."/>
            <person name="Kobayashi D."/>
            <person name="Raaijmakers J.M."/>
        </authorList>
    </citation>
    <scope>NUCLEOTIDE SEQUENCE [LARGE SCALE GENOMIC DNA]</scope>
    <source>
        <strain evidence="4 5">76</strain>
    </source>
</reference>
<dbReference type="PANTHER" id="PTHR30590">
    <property type="entry name" value="INNER MEMBRANE PROTEIN"/>
    <property type="match status" value="1"/>
</dbReference>
<dbReference type="PATRIC" id="fig|84531.8.peg.3741"/>
<feature type="domain" description="DUF418" evidence="3">
    <location>
        <begin position="266"/>
        <end position="427"/>
    </location>
</feature>
<evidence type="ECO:0000256" key="2">
    <source>
        <dbReference type="SAM" id="Phobius"/>
    </source>
</evidence>
<dbReference type="InterPro" id="IPR052529">
    <property type="entry name" value="Bact_Transport_Assoc"/>
</dbReference>
<feature type="transmembrane region" description="Helical" evidence="2">
    <location>
        <begin position="182"/>
        <end position="203"/>
    </location>
</feature>
<keyword evidence="5" id="KW-1185">Reference proteome</keyword>
<organism evidence="4 5">
    <name type="scientific">Lysobacter antibioticus</name>
    <dbReference type="NCBI Taxonomy" id="84531"/>
    <lineage>
        <taxon>Bacteria</taxon>
        <taxon>Pseudomonadati</taxon>
        <taxon>Pseudomonadota</taxon>
        <taxon>Gammaproteobacteria</taxon>
        <taxon>Lysobacterales</taxon>
        <taxon>Lysobacteraceae</taxon>
        <taxon>Lysobacter</taxon>
    </lineage>
</organism>
<keyword evidence="2" id="KW-1133">Transmembrane helix</keyword>
<keyword evidence="2" id="KW-0812">Transmembrane</keyword>
<dbReference type="EMBL" id="CP011129">
    <property type="protein sequence ID" value="ALN81845.1"/>
    <property type="molecule type" value="Genomic_DNA"/>
</dbReference>
<dbReference type="STRING" id="84531.LA76x_3723"/>
<evidence type="ECO:0000259" key="3">
    <source>
        <dbReference type="Pfam" id="PF04235"/>
    </source>
</evidence>
<feature type="transmembrane region" description="Helical" evidence="2">
    <location>
        <begin position="100"/>
        <end position="117"/>
    </location>
</feature>
<feature type="transmembrane region" description="Helical" evidence="2">
    <location>
        <begin position="387"/>
        <end position="408"/>
    </location>
</feature>
<dbReference type="Pfam" id="PF04235">
    <property type="entry name" value="DUF418"/>
    <property type="match status" value="1"/>
</dbReference>
<evidence type="ECO:0000256" key="1">
    <source>
        <dbReference type="SAM" id="MobiDB-lite"/>
    </source>
</evidence>
<feature type="transmembrane region" description="Helical" evidence="2">
    <location>
        <begin position="322"/>
        <end position="341"/>
    </location>
</feature>
<dbReference type="AlphaFoldDB" id="A0A0S2FE82"/>
<evidence type="ECO:0000313" key="5">
    <source>
        <dbReference type="Proteomes" id="UP000060787"/>
    </source>
</evidence>
<protein>
    <recommendedName>
        <fullName evidence="3">DUF418 domain-containing protein</fullName>
    </recommendedName>
</protein>
<evidence type="ECO:0000313" key="4">
    <source>
        <dbReference type="EMBL" id="ALN81845.1"/>
    </source>
</evidence>
<feature type="transmembrane region" description="Helical" evidence="2">
    <location>
        <begin position="248"/>
        <end position="269"/>
    </location>
</feature>
<proteinExistence type="predicted"/>
<feature type="transmembrane region" description="Helical" evidence="2">
    <location>
        <begin position="153"/>
        <end position="170"/>
    </location>
</feature>
<dbReference type="InterPro" id="IPR007349">
    <property type="entry name" value="DUF418"/>
</dbReference>